<organism evidence="1 2">
    <name type="scientific">Treponema succinifaciens (strain ATCC 33096 / DSM 2489 / 6091)</name>
    <dbReference type="NCBI Taxonomy" id="869209"/>
    <lineage>
        <taxon>Bacteria</taxon>
        <taxon>Pseudomonadati</taxon>
        <taxon>Spirochaetota</taxon>
        <taxon>Spirochaetia</taxon>
        <taxon>Spirochaetales</taxon>
        <taxon>Treponemataceae</taxon>
        <taxon>Treponema</taxon>
    </lineage>
</organism>
<dbReference type="EMBL" id="CP002631">
    <property type="protein sequence ID" value="AEB15050.1"/>
    <property type="molecule type" value="Genomic_DNA"/>
</dbReference>
<name>F2NWC9_TRES6</name>
<reference evidence="2" key="2">
    <citation type="submission" date="2011-04" db="EMBL/GenBank/DDBJ databases">
        <title>The complete genome of chromosome of Treponema succinifaciens DSM 2489.</title>
        <authorList>
            <person name="Lucas S."/>
            <person name="Copeland A."/>
            <person name="Lapidus A."/>
            <person name="Bruce D."/>
            <person name="Goodwin L."/>
            <person name="Pitluck S."/>
            <person name="Peters L."/>
            <person name="Kyrpides N."/>
            <person name="Mavromatis K."/>
            <person name="Ivanova N."/>
            <person name="Ovchinnikova G."/>
            <person name="Teshima H."/>
            <person name="Detter J.C."/>
            <person name="Tapia R."/>
            <person name="Han C."/>
            <person name="Land M."/>
            <person name="Hauser L."/>
            <person name="Markowitz V."/>
            <person name="Cheng J.-F."/>
            <person name="Hugenholtz P."/>
            <person name="Woyke T."/>
            <person name="Wu D."/>
            <person name="Gronow S."/>
            <person name="Wellnitz S."/>
            <person name="Brambilla E."/>
            <person name="Klenk H.-P."/>
            <person name="Eisen J.A."/>
        </authorList>
    </citation>
    <scope>NUCLEOTIDE SEQUENCE [LARGE SCALE GENOMIC DNA]</scope>
    <source>
        <strain evidence="2">ATCC 33096 / DSM 2489 / 6091</strain>
    </source>
</reference>
<dbReference type="KEGG" id="tsu:Tresu_2181"/>
<dbReference type="OrthoDB" id="1094481at2"/>
<accession>F2NWC9</accession>
<sequence>MIRPKVTQKNVHLFIPGKVSKICSELARKENLSLNESILKFYNSAAYETLSRESSKLWQEGWVYVYQMMNG</sequence>
<dbReference type="HOGENOM" id="CLU_190466_0_1_12"/>
<dbReference type="STRING" id="869209.Tresu_2181"/>
<protein>
    <submittedName>
        <fullName evidence="1">Uncharacterized protein</fullName>
    </submittedName>
</protein>
<evidence type="ECO:0000313" key="2">
    <source>
        <dbReference type="Proteomes" id="UP000006852"/>
    </source>
</evidence>
<dbReference type="AlphaFoldDB" id="F2NWC9"/>
<keyword evidence="2" id="KW-1185">Reference proteome</keyword>
<reference evidence="1 2" key="1">
    <citation type="journal article" date="2011" name="Stand. Genomic Sci.">
        <title>Complete genome sequence of Treponema succinifaciens type strain (6091).</title>
        <authorList>
            <person name="Han C."/>
            <person name="Gronow S."/>
            <person name="Teshima H."/>
            <person name="Lapidus A."/>
            <person name="Nolan M."/>
            <person name="Lucas S."/>
            <person name="Hammon N."/>
            <person name="Deshpande S."/>
            <person name="Cheng J.F."/>
            <person name="Zeytun A."/>
            <person name="Tapia R."/>
            <person name="Goodwin L."/>
            <person name="Pitluck S."/>
            <person name="Liolios K."/>
            <person name="Pagani I."/>
            <person name="Ivanova N."/>
            <person name="Mavromatis K."/>
            <person name="Mikhailova N."/>
            <person name="Huntemann M."/>
            <person name="Pati A."/>
            <person name="Chen A."/>
            <person name="Palaniappan K."/>
            <person name="Land M."/>
            <person name="Hauser L."/>
            <person name="Brambilla E.M."/>
            <person name="Rohde M."/>
            <person name="Goker M."/>
            <person name="Woyke T."/>
            <person name="Bristow J."/>
            <person name="Eisen J.A."/>
            <person name="Markowitz V."/>
            <person name="Hugenholtz P."/>
            <person name="Kyrpides N.C."/>
            <person name="Klenk H.P."/>
            <person name="Detter J.C."/>
        </authorList>
    </citation>
    <scope>NUCLEOTIDE SEQUENCE [LARGE SCALE GENOMIC DNA]</scope>
    <source>
        <strain evidence="2">ATCC 33096 / DSM 2489 / 6091</strain>
    </source>
</reference>
<proteinExistence type="predicted"/>
<dbReference type="RefSeq" id="WP_013702302.1">
    <property type="nucleotide sequence ID" value="NC_015385.1"/>
</dbReference>
<dbReference type="Proteomes" id="UP000006852">
    <property type="component" value="Chromosome"/>
</dbReference>
<gene>
    <name evidence="1" type="ordered locus">Tresu_2181</name>
</gene>
<dbReference type="GeneID" id="302999302"/>
<dbReference type="eggNOG" id="ENOG502ZJ6Y">
    <property type="taxonomic scope" value="Bacteria"/>
</dbReference>
<evidence type="ECO:0000313" key="1">
    <source>
        <dbReference type="EMBL" id="AEB15050.1"/>
    </source>
</evidence>